<dbReference type="InterPro" id="IPR034151">
    <property type="entry name" value="TOPRIM_DnaG_bac"/>
</dbReference>
<comment type="subunit">
    <text evidence="12">Monomer. Interacts with DnaB.</text>
</comment>
<dbReference type="InterPro" id="IPR050219">
    <property type="entry name" value="DnaG_primase"/>
</dbReference>
<comment type="domain">
    <text evidence="12">Contains an N-terminal zinc-binding domain, a central core domain that contains the primase activity, and a C-terminal DnaB-binding domain.</text>
</comment>
<dbReference type="RefSeq" id="WP_009536491.1">
    <property type="nucleotide sequence ID" value="NZ_JH414504.1"/>
</dbReference>
<dbReference type="InterPro" id="IPR006295">
    <property type="entry name" value="DNA_primase_DnaG"/>
</dbReference>
<dbReference type="Pfam" id="PF01807">
    <property type="entry name" value="Zn_ribbon_DnaG"/>
    <property type="match status" value="1"/>
</dbReference>
<evidence type="ECO:0000256" key="9">
    <source>
        <dbReference type="ARBA" id="ARBA00022842"/>
    </source>
</evidence>
<comment type="function">
    <text evidence="12 13">RNA polymerase that catalyzes the synthesis of short RNA molecules used as primers for DNA polymerase during DNA replication.</text>
</comment>
<dbReference type="InterPro" id="IPR030846">
    <property type="entry name" value="DnaG_bac"/>
</dbReference>
<evidence type="ECO:0000256" key="4">
    <source>
        <dbReference type="ARBA" id="ARBA00022695"/>
    </source>
</evidence>
<evidence type="ECO:0000256" key="14">
    <source>
        <dbReference type="PIRSR" id="PIRSR002811-1"/>
    </source>
</evidence>
<gene>
    <name evidence="12" type="primary">dnaG</name>
    <name evidence="16" type="ORF">HMPREF9624_00609</name>
</gene>
<dbReference type="GO" id="GO:0005737">
    <property type="term" value="C:cytoplasm"/>
    <property type="evidence" value="ECO:0007669"/>
    <property type="project" value="TreeGrafter"/>
</dbReference>
<evidence type="ECO:0000313" key="16">
    <source>
        <dbReference type="EMBL" id="EHL12302.1"/>
    </source>
</evidence>
<protein>
    <recommendedName>
        <fullName evidence="12 13">DNA primase</fullName>
        <ecNumber evidence="12">2.7.7.101</ecNumber>
    </recommendedName>
</protein>
<organism evidence="16 17">
    <name type="scientific">Oribacterium asaccharolyticum ACB7</name>
    <dbReference type="NCBI Taxonomy" id="796944"/>
    <lineage>
        <taxon>Bacteria</taxon>
        <taxon>Bacillati</taxon>
        <taxon>Bacillota</taxon>
        <taxon>Clostridia</taxon>
        <taxon>Lachnospirales</taxon>
        <taxon>Lachnospiraceae</taxon>
        <taxon>Oribacterium</taxon>
    </lineage>
</organism>
<dbReference type="CDD" id="cd03364">
    <property type="entry name" value="TOPRIM_DnaG_primases"/>
    <property type="match status" value="1"/>
</dbReference>
<evidence type="ECO:0000256" key="8">
    <source>
        <dbReference type="ARBA" id="ARBA00022833"/>
    </source>
</evidence>
<dbReference type="PIRSF" id="PIRSF002811">
    <property type="entry name" value="DnaG"/>
    <property type="match status" value="1"/>
</dbReference>
<accession>G9WU99</accession>
<dbReference type="Gene3D" id="3.90.980.10">
    <property type="entry name" value="DNA primase, catalytic core, N-terminal domain"/>
    <property type="match status" value="1"/>
</dbReference>
<dbReference type="SMART" id="SM00400">
    <property type="entry name" value="ZnF_CHCC"/>
    <property type="match status" value="1"/>
</dbReference>
<evidence type="ECO:0000256" key="7">
    <source>
        <dbReference type="ARBA" id="ARBA00022771"/>
    </source>
</evidence>
<dbReference type="SMART" id="SM00493">
    <property type="entry name" value="TOPRIM"/>
    <property type="match status" value="1"/>
</dbReference>
<dbReference type="GO" id="GO:0006269">
    <property type="term" value="P:DNA replication, synthesis of primer"/>
    <property type="evidence" value="ECO:0007669"/>
    <property type="project" value="UniProtKB-UniRule"/>
</dbReference>
<name>G9WU99_9FIRM</name>
<evidence type="ECO:0000256" key="2">
    <source>
        <dbReference type="ARBA" id="ARBA00022515"/>
    </source>
</evidence>
<comment type="cofactor">
    <cofactor evidence="12 13 14">
        <name>Zn(2+)</name>
        <dbReference type="ChEBI" id="CHEBI:29105"/>
    </cofactor>
    <text evidence="12 13 14">Binds 1 zinc ion per monomer.</text>
</comment>
<evidence type="ECO:0000256" key="13">
    <source>
        <dbReference type="PIRNR" id="PIRNR002811"/>
    </source>
</evidence>
<dbReference type="GO" id="GO:0000428">
    <property type="term" value="C:DNA-directed RNA polymerase complex"/>
    <property type="evidence" value="ECO:0007669"/>
    <property type="project" value="UniProtKB-KW"/>
</dbReference>
<reference evidence="16 17" key="1">
    <citation type="submission" date="2011-08" db="EMBL/GenBank/DDBJ databases">
        <title>The Genome Sequence of Oribacterium sp. ACB7.</title>
        <authorList>
            <consortium name="The Broad Institute Genome Sequencing Platform"/>
            <person name="Earl A."/>
            <person name="Ward D."/>
            <person name="Feldgarden M."/>
            <person name="Gevers D."/>
            <person name="Sizova M."/>
            <person name="Hazen A."/>
            <person name="Epstein S."/>
            <person name="Young S.K."/>
            <person name="Zeng Q."/>
            <person name="Gargeya S."/>
            <person name="Fitzgerald M."/>
            <person name="Haas B."/>
            <person name="Abouelleil A."/>
            <person name="Alvarado L."/>
            <person name="Arachchi H.M."/>
            <person name="Berlin A."/>
            <person name="Brown A."/>
            <person name="Chapman S.B."/>
            <person name="Chen Z."/>
            <person name="Dunbar C."/>
            <person name="Freedman E."/>
            <person name="Gearin G."/>
            <person name="Gellesch M."/>
            <person name="Goldberg J."/>
            <person name="Griggs A."/>
            <person name="Gujja S."/>
            <person name="Heiman D."/>
            <person name="Howarth C."/>
            <person name="Larson L."/>
            <person name="Lui A."/>
            <person name="MacDonald P.J.P."/>
            <person name="Montmayeur A."/>
            <person name="Murphy C."/>
            <person name="Neiman D."/>
            <person name="Pearson M."/>
            <person name="Priest M."/>
            <person name="Roberts A."/>
            <person name="Saif S."/>
            <person name="Shea T."/>
            <person name="Shenoy N."/>
            <person name="Sisk P."/>
            <person name="Stolte C."/>
            <person name="Sykes S."/>
            <person name="Wortman J."/>
            <person name="Nusbaum C."/>
            <person name="Birren B."/>
        </authorList>
    </citation>
    <scope>NUCLEOTIDE SEQUENCE [LARGE SCALE GENOMIC DNA]</scope>
    <source>
        <strain evidence="16 17">ACB7</strain>
    </source>
</reference>
<keyword evidence="7 12" id="KW-0863">Zinc-finger</keyword>
<feature type="zinc finger region" description="CHC2-type" evidence="12 14">
    <location>
        <begin position="38"/>
        <end position="62"/>
    </location>
</feature>
<comment type="catalytic activity">
    <reaction evidence="12">
        <text>ssDNA + n NTP = ssDNA/pppN(pN)n-1 hybrid + (n-1) diphosphate.</text>
        <dbReference type="EC" id="2.7.7.101"/>
    </reaction>
</comment>
<dbReference type="NCBIfam" id="TIGR01391">
    <property type="entry name" value="dnaG"/>
    <property type="match status" value="1"/>
</dbReference>
<dbReference type="GO" id="GO:0003899">
    <property type="term" value="F:DNA-directed RNA polymerase activity"/>
    <property type="evidence" value="ECO:0007669"/>
    <property type="project" value="UniProtKB-UniRule"/>
</dbReference>
<comment type="similarity">
    <text evidence="12 13">Belongs to the DnaG primase family.</text>
</comment>
<dbReference type="Proteomes" id="UP000003527">
    <property type="component" value="Unassembled WGS sequence"/>
</dbReference>
<evidence type="ECO:0000259" key="15">
    <source>
        <dbReference type="PROSITE" id="PS50880"/>
    </source>
</evidence>
<dbReference type="Gene3D" id="3.40.1360.10">
    <property type="match status" value="1"/>
</dbReference>
<dbReference type="InterPro" id="IPR036977">
    <property type="entry name" value="DNA_primase_Znf_CHC2"/>
</dbReference>
<dbReference type="EMBL" id="AFZD01000016">
    <property type="protein sequence ID" value="EHL12302.1"/>
    <property type="molecule type" value="Genomic_DNA"/>
</dbReference>
<sequence length="578" mass="67089">MYYGEDIVEEVRQKTDIVDLVGQYVKLKKKGSSYFGLCPFHGEKTASFSVSPGKQIFYCFGCGKAGDSIRFLMEYENLSFVEALEELAERANVTLPKEEKRDKGEEDLRYKILEINKQAALFYVKQLRSEKGKSGLAYCAKRKLSGESITHFGLGYAGKERDSLYQYCKSLGFKDQVLQESGLFSFKEAGVYDKFFNRLMFPIMDLHNRVIGFGGRVMGDGEPKYLNSPETKLFDKSRNLFALNFSRKSRSDFFILCEGYMDVISLHQWGFPEAVAALGTAFTEQQADLMKRFHSLVYLCFDSDGAGKKACKRAISILREKNLEGKVINLLPYKDPDEFLKAEGKEAFEKRMEEAKNAFLWEVEEKKNEFVLHDPAGMQKYMESIAELLRTVFSDPVERENYLKAVAREQMLKAENLQHLVDQREEKIQLSFGFKKATDGKEKKREEKWNSPLEEEFLSVLMQRNEFLPIARKYVEEEDFQGDFAKEVYGKLLSGTDAKLILDSYRNEEEKYQKLAKLYHGDLYHMDLERDEEKKLLSDYIRQLKLQKIEAKIREVTDAEGLSLCFKERDKWEHFVFG</sequence>
<dbReference type="Pfam" id="PF13155">
    <property type="entry name" value="Toprim_2"/>
    <property type="match status" value="1"/>
</dbReference>
<dbReference type="SUPFAM" id="SSF56731">
    <property type="entry name" value="DNA primase core"/>
    <property type="match status" value="1"/>
</dbReference>
<dbReference type="InterPro" id="IPR002694">
    <property type="entry name" value="Znf_CHC2"/>
</dbReference>
<keyword evidence="6 12" id="KW-0479">Metal-binding</keyword>
<dbReference type="InterPro" id="IPR013264">
    <property type="entry name" value="DNAG_N"/>
</dbReference>
<evidence type="ECO:0000313" key="17">
    <source>
        <dbReference type="Proteomes" id="UP000003527"/>
    </source>
</evidence>
<dbReference type="Gene3D" id="3.90.580.10">
    <property type="entry name" value="Zinc finger, CHC2-type domain"/>
    <property type="match status" value="1"/>
</dbReference>
<dbReference type="GO" id="GO:1990077">
    <property type="term" value="C:primosome complex"/>
    <property type="evidence" value="ECO:0007669"/>
    <property type="project" value="UniProtKB-KW"/>
</dbReference>
<dbReference type="SUPFAM" id="SSF57783">
    <property type="entry name" value="Zinc beta-ribbon"/>
    <property type="match status" value="1"/>
</dbReference>
<keyword evidence="3 12" id="KW-0808">Transferase</keyword>
<proteinExistence type="inferred from homology"/>
<comment type="caution">
    <text evidence="16">The sequence shown here is derived from an EMBL/GenBank/DDBJ whole genome shotgun (WGS) entry which is preliminary data.</text>
</comment>
<feature type="domain" description="Toprim" evidence="15">
    <location>
        <begin position="252"/>
        <end position="333"/>
    </location>
</feature>
<dbReference type="GO" id="GO:0003677">
    <property type="term" value="F:DNA binding"/>
    <property type="evidence" value="ECO:0007669"/>
    <property type="project" value="UniProtKB-KW"/>
</dbReference>
<keyword evidence="8 12" id="KW-0862">Zinc</keyword>
<keyword evidence="4 12" id="KW-0548">Nucleotidyltransferase</keyword>
<dbReference type="PANTHER" id="PTHR30313">
    <property type="entry name" value="DNA PRIMASE"/>
    <property type="match status" value="1"/>
</dbReference>
<evidence type="ECO:0000256" key="1">
    <source>
        <dbReference type="ARBA" id="ARBA00022478"/>
    </source>
</evidence>
<keyword evidence="11 12" id="KW-0804">Transcription</keyword>
<dbReference type="AlphaFoldDB" id="G9WU99"/>
<dbReference type="InterPro" id="IPR006171">
    <property type="entry name" value="TOPRIM_dom"/>
</dbReference>
<dbReference type="Pfam" id="PF08275">
    <property type="entry name" value="DNAG_N"/>
    <property type="match status" value="1"/>
</dbReference>
<evidence type="ECO:0000256" key="11">
    <source>
        <dbReference type="ARBA" id="ARBA00023163"/>
    </source>
</evidence>
<dbReference type="EC" id="2.7.7.101" evidence="12"/>
<keyword evidence="10 12" id="KW-0238">DNA-binding</keyword>
<dbReference type="PATRIC" id="fig|796944.3.peg.1320"/>
<dbReference type="HOGENOM" id="CLU_013501_3_3_9"/>
<keyword evidence="17" id="KW-1185">Reference proteome</keyword>
<evidence type="ECO:0000256" key="12">
    <source>
        <dbReference type="HAMAP-Rule" id="MF_00974"/>
    </source>
</evidence>
<evidence type="ECO:0000256" key="3">
    <source>
        <dbReference type="ARBA" id="ARBA00022679"/>
    </source>
</evidence>
<evidence type="ECO:0000256" key="10">
    <source>
        <dbReference type="ARBA" id="ARBA00023125"/>
    </source>
</evidence>
<dbReference type="InterPro" id="IPR037068">
    <property type="entry name" value="DNA_primase_core_N_sf"/>
</dbReference>
<dbReference type="PANTHER" id="PTHR30313:SF2">
    <property type="entry name" value="DNA PRIMASE"/>
    <property type="match status" value="1"/>
</dbReference>
<dbReference type="GO" id="GO:0008270">
    <property type="term" value="F:zinc ion binding"/>
    <property type="evidence" value="ECO:0007669"/>
    <property type="project" value="UniProtKB-UniRule"/>
</dbReference>
<keyword evidence="9" id="KW-0460">Magnesium</keyword>
<dbReference type="PROSITE" id="PS50880">
    <property type="entry name" value="TOPRIM"/>
    <property type="match status" value="1"/>
</dbReference>
<keyword evidence="2 12" id="KW-0639">Primosome</keyword>
<keyword evidence="1 12" id="KW-0240">DNA-directed RNA polymerase</keyword>
<evidence type="ECO:0000256" key="6">
    <source>
        <dbReference type="ARBA" id="ARBA00022723"/>
    </source>
</evidence>
<evidence type="ECO:0000256" key="5">
    <source>
        <dbReference type="ARBA" id="ARBA00022705"/>
    </source>
</evidence>
<dbReference type="HAMAP" id="MF_00974">
    <property type="entry name" value="DNA_primase_DnaG"/>
    <property type="match status" value="1"/>
</dbReference>
<dbReference type="FunFam" id="3.90.580.10:FF:000001">
    <property type="entry name" value="DNA primase"/>
    <property type="match status" value="1"/>
</dbReference>
<keyword evidence="5 12" id="KW-0235">DNA replication</keyword>